<evidence type="ECO:0000256" key="1">
    <source>
        <dbReference type="SAM" id="MobiDB-lite"/>
    </source>
</evidence>
<feature type="compositionally biased region" description="Basic and acidic residues" evidence="1">
    <location>
        <begin position="66"/>
        <end position="81"/>
    </location>
</feature>
<dbReference type="Proteomes" id="UP000468531">
    <property type="component" value="Unassembled WGS sequence"/>
</dbReference>
<reference evidence="2 3" key="1">
    <citation type="journal article" date="2020" name="Arch. Microbiol.">
        <title>Bradyrhizobium uaiense sp. nov., a new highly efficient cowpea symbiont.</title>
        <authorList>
            <person name="Cabral Michel D."/>
            <person name="Azarias Guimaraes A."/>
            <person name="Martins da Costa E."/>
            <person name="Soares de Carvalho T."/>
            <person name="Balsanelli E."/>
            <person name="Willems A."/>
            <person name="Maltempi de Souza E."/>
            <person name="de Souza Moreira F.M."/>
        </authorList>
    </citation>
    <scope>NUCLEOTIDE SEQUENCE [LARGE SCALE GENOMIC DNA]</scope>
    <source>
        <strain evidence="2 3">UFLA 03-164</strain>
    </source>
</reference>
<dbReference type="EMBL" id="VKHP01000944">
    <property type="protein sequence ID" value="NEV03205.1"/>
    <property type="molecule type" value="Genomic_DNA"/>
</dbReference>
<protein>
    <submittedName>
        <fullName evidence="2">Hydantoinase B/oxoprolinase family protein</fullName>
    </submittedName>
</protein>
<feature type="non-terminal residue" evidence="2">
    <location>
        <position position="1"/>
    </location>
</feature>
<keyword evidence="3" id="KW-1185">Reference proteome</keyword>
<evidence type="ECO:0000313" key="3">
    <source>
        <dbReference type="Proteomes" id="UP000468531"/>
    </source>
</evidence>
<proteinExistence type="predicted"/>
<feature type="non-terminal residue" evidence="2">
    <location>
        <position position="81"/>
    </location>
</feature>
<comment type="caution">
    <text evidence="2">The sequence shown here is derived from an EMBL/GenBank/DDBJ whole genome shotgun (WGS) entry which is preliminary data.</text>
</comment>
<sequence>HATTGERPGWELRAHIADGEEAAFAADSVIHDDATSASVFAFVSGFTTHADETIRIVTGSGGGYGDPKERDRAAVEEDIKN</sequence>
<dbReference type="AlphaFoldDB" id="A0A6P1BY63"/>
<gene>
    <name evidence="2" type="ORF">FNJ47_48665</name>
</gene>
<accession>A0A6P1BY63</accession>
<organism evidence="2 3">
    <name type="scientific">Bradyrhizobium uaiense</name>
    <dbReference type="NCBI Taxonomy" id="2594946"/>
    <lineage>
        <taxon>Bacteria</taxon>
        <taxon>Pseudomonadati</taxon>
        <taxon>Pseudomonadota</taxon>
        <taxon>Alphaproteobacteria</taxon>
        <taxon>Hyphomicrobiales</taxon>
        <taxon>Nitrobacteraceae</taxon>
        <taxon>Bradyrhizobium</taxon>
    </lineage>
</organism>
<feature type="region of interest" description="Disordered" evidence="1">
    <location>
        <begin position="60"/>
        <end position="81"/>
    </location>
</feature>
<evidence type="ECO:0000313" key="2">
    <source>
        <dbReference type="EMBL" id="NEV03205.1"/>
    </source>
</evidence>
<name>A0A6P1BY63_9BRAD</name>